<dbReference type="AlphaFoldDB" id="A0AB38NTZ0"/>
<gene>
    <name evidence="1" type="ORF">FC057_10850</name>
</gene>
<proteinExistence type="predicted"/>
<evidence type="ECO:0000313" key="2">
    <source>
        <dbReference type="Proteomes" id="UP000308018"/>
    </source>
</evidence>
<protein>
    <submittedName>
        <fullName evidence="1">Uncharacterized protein</fullName>
    </submittedName>
</protein>
<accession>A0AB38NTZ0</accession>
<evidence type="ECO:0000313" key="1">
    <source>
        <dbReference type="EMBL" id="TKG33622.1"/>
    </source>
</evidence>
<dbReference type="Proteomes" id="UP000308018">
    <property type="component" value="Unassembled WGS sequence"/>
</dbReference>
<organism evidence="1 2">
    <name type="scientific">Vibrio tasmaniensis</name>
    <dbReference type="NCBI Taxonomy" id="212663"/>
    <lineage>
        <taxon>Bacteria</taxon>
        <taxon>Pseudomonadati</taxon>
        <taxon>Pseudomonadota</taxon>
        <taxon>Gammaproteobacteria</taxon>
        <taxon>Vibrionales</taxon>
        <taxon>Vibrionaceae</taxon>
        <taxon>Vibrio</taxon>
    </lineage>
</organism>
<reference evidence="1 2" key="1">
    <citation type="submission" date="2019-04" db="EMBL/GenBank/DDBJ databases">
        <title>A reverse ecology approach based on a biological definition of microbial populations.</title>
        <authorList>
            <person name="Arevalo P."/>
            <person name="Vaninsberghe D."/>
            <person name="Elsherbini J."/>
            <person name="Gore J."/>
            <person name="Polz M."/>
        </authorList>
    </citation>
    <scope>NUCLEOTIDE SEQUENCE [LARGE SCALE GENOMIC DNA]</scope>
    <source>
        <strain evidence="1 2">10N.222.45.A8</strain>
    </source>
</reference>
<dbReference type="RefSeq" id="WP_102257517.1">
    <property type="nucleotide sequence ID" value="NZ_MCYJ01000075.1"/>
</dbReference>
<name>A0AB38NTZ0_9VIBR</name>
<comment type="caution">
    <text evidence="1">The sequence shown here is derived from an EMBL/GenBank/DDBJ whole genome shotgun (WGS) entry which is preliminary data.</text>
</comment>
<dbReference type="EMBL" id="SYVV01000016">
    <property type="protein sequence ID" value="TKG33622.1"/>
    <property type="molecule type" value="Genomic_DNA"/>
</dbReference>
<sequence>MAVYLDSIKVSPRRDMLKVIDEYSMSSDSVSLTDDIRFKLVEILPLGSVSEDSFAENDIALVVRVPFHRRGTLLFGFGVILGWRPLVTIEFDVISLASGETIETLRSTNKLSWSGYIRGLLRLNSIIHIKPEFGFADLEPLIEQSVWSLLKEIQTKYS</sequence>